<dbReference type="PANTHER" id="PTHR31984:SF17">
    <property type="entry name" value="TRANSCRIPTIONAL REGULATOR"/>
    <property type="match status" value="1"/>
</dbReference>
<dbReference type="EMBL" id="JALJOU010000076">
    <property type="protein sequence ID" value="KAK9825180.1"/>
    <property type="molecule type" value="Genomic_DNA"/>
</dbReference>
<comment type="caution">
    <text evidence="2">The sequence shown here is derived from an EMBL/GenBank/DDBJ whole genome shotgun (WGS) entry which is preliminary data.</text>
</comment>
<feature type="compositionally biased region" description="Low complexity" evidence="1">
    <location>
        <begin position="7"/>
        <end position="19"/>
    </location>
</feature>
<accession>A0AAW1QUJ6</accession>
<dbReference type="InterPro" id="IPR003774">
    <property type="entry name" value="AlgH-like"/>
</dbReference>
<dbReference type="Pfam" id="PF02622">
    <property type="entry name" value="DUF179"/>
    <property type="match status" value="1"/>
</dbReference>
<gene>
    <name evidence="2" type="ORF">WJX81_003410</name>
</gene>
<feature type="region of interest" description="Disordered" evidence="1">
    <location>
        <begin position="41"/>
        <end position="71"/>
    </location>
</feature>
<evidence type="ECO:0000256" key="1">
    <source>
        <dbReference type="SAM" id="MobiDB-lite"/>
    </source>
</evidence>
<reference evidence="2 3" key="1">
    <citation type="journal article" date="2024" name="Nat. Commun.">
        <title>Phylogenomics reveals the evolutionary origins of lichenization in chlorophyte algae.</title>
        <authorList>
            <person name="Puginier C."/>
            <person name="Libourel C."/>
            <person name="Otte J."/>
            <person name="Skaloud P."/>
            <person name="Haon M."/>
            <person name="Grisel S."/>
            <person name="Petersen M."/>
            <person name="Berrin J.G."/>
            <person name="Delaux P.M."/>
            <person name="Dal Grande F."/>
            <person name="Keller J."/>
        </authorList>
    </citation>
    <scope>NUCLEOTIDE SEQUENCE [LARGE SCALE GENOMIC DNA]</scope>
    <source>
        <strain evidence="2 3">SAG 245.80</strain>
    </source>
</reference>
<name>A0AAW1QUJ6_9CHLO</name>
<dbReference type="SUPFAM" id="SSF143456">
    <property type="entry name" value="VC0467-like"/>
    <property type="match status" value="1"/>
</dbReference>
<dbReference type="PANTHER" id="PTHR31984">
    <property type="entry name" value="TRANSPORTER, PUTATIVE (DUF179)-RELATED"/>
    <property type="match status" value="1"/>
</dbReference>
<sequence>MGVACRDGAAPGDAAAPSSVPDKLPLAGADTDWREFRARLVASQGASSSAPAAEGAESPSAGGGDQPRLWAHPIPRPERGCLLVAHPLVFRTQQTYFFQAVILLLDHGKEGSQGLILNKRTEHRMRGVLGAEMLCPEFADNPLFLGGDVDFNTLRMLHAHASLPGTMEIVSGLYSGGFEAAQEAVRAGNLDAQSLRIFTRVAGWAPGQLEAECAAGVWFPAAASAALVLDAGLDGAELWHKTLDLMGEQDEEFSGLSQAMRESYRPDIMGRPAPSGSDDDPPQP</sequence>
<feature type="region of interest" description="Disordered" evidence="1">
    <location>
        <begin position="1"/>
        <end position="27"/>
    </location>
</feature>
<evidence type="ECO:0000313" key="3">
    <source>
        <dbReference type="Proteomes" id="UP001445335"/>
    </source>
</evidence>
<protein>
    <submittedName>
        <fullName evidence="2">Uncharacterized protein</fullName>
    </submittedName>
</protein>
<keyword evidence="3" id="KW-1185">Reference proteome</keyword>
<feature type="region of interest" description="Disordered" evidence="1">
    <location>
        <begin position="253"/>
        <end position="284"/>
    </location>
</feature>
<evidence type="ECO:0000313" key="2">
    <source>
        <dbReference type="EMBL" id="KAK9825180.1"/>
    </source>
</evidence>
<dbReference type="Gene3D" id="3.40.1740.10">
    <property type="entry name" value="VC0467-like"/>
    <property type="match status" value="1"/>
</dbReference>
<dbReference type="Proteomes" id="UP001445335">
    <property type="component" value="Unassembled WGS sequence"/>
</dbReference>
<dbReference type="AlphaFoldDB" id="A0AAW1QUJ6"/>
<feature type="compositionally biased region" description="Low complexity" evidence="1">
    <location>
        <begin position="42"/>
        <end position="60"/>
    </location>
</feature>
<proteinExistence type="predicted"/>
<organism evidence="2 3">
    <name type="scientific">Elliptochloris bilobata</name>
    <dbReference type="NCBI Taxonomy" id="381761"/>
    <lineage>
        <taxon>Eukaryota</taxon>
        <taxon>Viridiplantae</taxon>
        <taxon>Chlorophyta</taxon>
        <taxon>core chlorophytes</taxon>
        <taxon>Trebouxiophyceae</taxon>
        <taxon>Trebouxiophyceae incertae sedis</taxon>
        <taxon>Elliptochloris clade</taxon>
        <taxon>Elliptochloris</taxon>
    </lineage>
</organism>